<dbReference type="AlphaFoldDB" id="A0A251SBU7"/>
<dbReference type="EMBL" id="CM007904">
    <property type="protein sequence ID" value="OTF96012.1"/>
    <property type="molecule type" value="Genomic_DNA"/>
</dbReference>
<keyword evidence="3" id="KW-1185">Reference proteome</keyword>
<organism evidence="2 3">
    <name type="scientific">Helianthus annuus</name>
    <name type="common">Common sunflower</name>
    <dbReference type="NCBI Taxonomy" id="4232"/>
    <lineage>
        <taxon>Eukaryota</taxon>
        <taxon>Viridiplantae</taxon>
        <taxon>Streptophyta</taxon>
        <taxon>Embryophyta</taxon>
        <taxon>Tracheophyta</taxon>
        <taxon>Spermatophyta</taxon>
        <taxon>Magnoliopsida</taxon>
        <taxon>eudicotyledons</taxon>
        <taxon>Gunneridae</taxon>
        <taxon>Pentapetalae</taxon>
        <taxon>asterids</taxon>
        <taxon>campanulids</taxon>
        <taxon>Asterales</taxon>
        <taxon>Asteraceae</taxon>
        <taxon>Asteroideae</taxon>
        <taxon>Heliantheae alliance</taxon>
        <taxon>Heliantheae</taxon>
        <taxon>Helianthus</taxon>
    </lineage>
</organism>
<reference evidence="1 3" key="1">
    <citation type="journal article" date="2017" name="Nature">
        <title>The sunflower genome provides insights into oil metabolism, flowering and Asterid evolution.</title>
        <authorList>
            <person name="Badouin H."/>
            <person name="Gouzy J."/>
            <person name="Grassa C.J."/>
            <person name="Murat F."/>
            <person name="Staton S.E."/>
            <person name="Cottret L."/>
            <person name="Lelandais-Briere C."/>
            <person name="Owens G.L."/>
            <person name="Carrere S."/>
            <person name="Mayjonade B."/>
            <person name="Legrand L."/>
            <person name="Gill N."/>
            <person name="Kane N.C."/>
            <person name="Bowers J.E."/>
            <person name="Hubner S."/>
            <person name="Bellec A."/>
            <person name="Berard A."/>
            <person name="Berges H."/>
            <person name="Blanchet N."/>
            <person name="Boniface M.C."/>
            <person name="Brunel D."/>
            <person name="Catrice O."/>
            <person name="Chaidir N."/>
            <person name="Claudel C."/>
            <person name="Donnadieu C."/>
            <person name="Faraut T."/>
            <person name="Fievet G."/>
            <person name="Helmstetter N."/>
            <person name="King M."/>
            <person name="Knapp S.J."/>
            <person name="Lai Z."/>
            <person name="Le Paslier M.C."/>
            <person name="Lippi Y."/>
            <person name="Lorenzon L."/>
            <person name="Mandel J.R."/>
            <person name="Marage G."/>
            <person name="Marchand G."/>
            <person name="Marquand E."/>
            <person name="Bret-Mestries E."/>
            <person name="Morien E."/>
            <person name="Nambeesan S."/>
            <person name="Nguyen T."/>
            <person name="Pegot-Espagnet P."/>
            <person name="Pouilly N."/>
            <person name="Raftis F."/>
            <person name="Sallet E."/>
            <person name="Schiex T."/>
            <person name="Thomas J."/>
            <person name="Vandecasteele C."/>
            <person name="Vares D."/>
            <person name="Vear F."/>
            <person name="Vautrin S."/>
            <person name="Crespi M."/>
            <person name="Mangin B."/>
            <person name="Burke J.M."/>
            <person name="Salse J."/>
            <person name="Munos S."/>
            <person name="Vincourt P."/>
            <person name="Rieseberg L.H."/>
            <person name="Langlade N.B."/>
        </authorList>
    </citation>
    <scope>NUCLEOTIDE SEQUENCE [LARGE SCALE GENOMIC DNA]</scope>
    <source>
        <strain evidence="3">cv. SF193</strain>
        <tissue evidence="1">Leaves</tissue>
    </source>
</reference>
<dbReference type="EMBL" id="MNCJ02000330">
    <property type="protein sequence ID" value="KAF5766251.1"/>
    <property type="molecule type" value="Genomic_DNA"/>
</dbReference>
<dbReference type="Proteomes" id="UP000215914">
    <property type="component" value="Chromosome 15"/>
</dbReference>
<protein>
    <submittedName>
        <fullName evidence="2">Uncharacterized protein</fullName>
    </submittedName>
</protein>
<reference evidence="2" key="2">
    <citation type="submission" date="2017-02" db="EMBL/GenBank/DDBJ databases">
        <title>Sunflower complete genome.</title>
        <authorList>
            <person name="Langlade N."/>
            <person name="Munos S."/>
        </authorList>
    </citation>
    <scope>NUCLEOTIDE SEQUENCE [LARGE SCALE GENOMIC DNA]</scope>
    <source>
        <tissue evidence="2">Leaves</tissue>
    </source>
</reference>
<dbReference type="InParanoid" id="A0A251SBU7"/>
<proteinExistence type="predicted"/>
<evidence type="ECO:0000313" key="2">
    <source>
        <dbReference type="EMBL" id="OTF96012.1"/>
    </source>
</evidence>
<evidence type="ECO:0000313" key="1">
    <source>
        <dbReference type="EMBL" id="KAF5766251.1"/>
    </source>
</evidence>
<sequence>MHTSGLVGLGWAGSCEIRFGSKWAESEWIHPPYLFPWRLRETAVAATEDAGPAVEDAGTAVEDTASV</sequence>
<gene>
    <name evidence="2" type="ORF">HannXRQ_Chr15g0489411</name>
    <name evidence="1" type="ORF">HanXRQr2_Chr15g0713181</name>
</gene>
<dbReference type="Gramene" id="mRNA:HanXRQr2_Chr15g0713181">
    <property type="protein sequence ID" value="CDS:HanXRQr2_Chr15g0713181.1"/>
    <property type="gene ID" value="HanXRQr2_Chr15g0713181"/>
</dbReference>
<evidence type="ECO:0000313" key="3">
    <source>
        <dbReference type="Proteomes" id="UP000215914"/>
    </source>
</evidence>
<reference evidence="1" key="3">
    <citation type="submission" date="2020-06" db="EMBL/GenBank/DDBJ databases">
        <title>Helianthus annuus Genome sequencing and assembly Release 2.</title>
        <authorList>
            <person name="Gouzy J."/>
            <person name="Langlade N."/>
            <person name="Munos S."/>
        </authorList>
    </citation>
    <scope>NUCLEOTIDE SEQUENCE</scope>
    <source>
        <tissue evidence="1">Leaves</tissue>
    </source>
</reference>
<accession>A0A251SBU7</accession>
<name>A0A251SBU7_HELAN</name>